<dbReference type="NCBIfam" id="TIGR02087">
    <property type="entry name" value="LEUD_arch"/>
    <property type="match status" value="1"/>
</dbReference>
<dbReference type="PANTHER" id="PTHR43345">
    <property type="entry name" value="3-ISOPROPYLMALATE DEHYDRATASE SMALL SUBUNIT 2-RELATED-RELATED"/>
    <property type="match status" value="1"/>
</dbReference>
<evidence type="ECO:0000259" key="3">
    <source>
        <dbReference type="Pfam" id="PF00694"/>
    </source>
</evidence>
<dbReference type="GO" id="GO:0016836">
    <property type="term" value="F:hydro-lyase activity"/>
    <property type="evidence" value="ECO:0007669"/>
    <property type="project" value="InterPro"/>
</dbReference>
<dbReference type="InterPro" id="IPR050075">
    <property type="entry name" value="LeuD"/>
</dbReference>
<reference evidence="4" key="1">
    <citation type="journal article" date="2020" name="mSystems">
        <title>Genome- and Community-Level Interaction Insights into Carbon Utilization and Element Cycling Functions of Hydrothermarchaeota in Hydrothermal Sediment.</title>
        <authorList>
            <person name="Zhou Z."/>
            <person name="Liu Y."/>
            <person name="Xu W."/>
            <person name="Pan J."/>
            <person name="Luo Z.H."/>
            <person name="Li M."/>
        </authorList>
    </citation>
    <scope>NUCLEOTIDE SEQUENCE [LARGE SCALE GENOMIC DNA]</scope>
    <source>
        <strain evidence="4">SpSt-1233</strain>
    </source>
</reference>
<dbReference type="PANTHER" id="PTHR43345:SF2">
    <property type="entry name" value="3-ISOPROPYLMALATE DEHYDRATASE SMALL SUBUNIT 1"/>
    <property type="match status" value="1"/>
</dbReference>
<gene>
    <name evidence="4" type="ORF">ENO08_00635</name>
</gene>
<dbReference type="AlphaFoldDB" id="A0A7V2F2J6"/>
<name>A0A7V2F2J6_UNCEI</name>
<evidence type="ECO:0000256" key="1">
    <source>
        <dbReference type="ARBA" id="ARBA00009869"/>
    </source>
</evidence>
<evidence type="ECO:0000256" key="2">
    <source>
        <dbReference type="ARBA" id="ARBA00023239"/>
    </source>
</evidence>
<organism evidence="4">
    <name type="scientific">Eiseniibacteriota bacterium</name>
    <dbReference type="NCBI Taxonomy" id="2212470"/>
    <lineage>
        <taxon>Bacteria</taxon>
        <taxon>Candidatus Eiseniibacteriota</taxon>
    </lineage>
</organism>
<accession>A0A7V2F2J6</accession>
<proteinExistence type="inferred from homology"/>
<dbReference type="Proteomes" id="UP000886069">
    <property type="component" value="Unassembled WGS sequence"/>
</dbReference>
<dbReference type="Pfam" id="PF00694">
    <property type="entry name" value="Aconitase_C"/>
    <property type="match status" value="1"/>
</dbReference>
<dbReference type="SUPFAM" id="SSF52016">
    <property type="entry name" value="LeuD/IlvD-like"/>
    <property type="match status" value="1"/>
</dbReference>
<comment type="similarity">
    <text evidence="1">Belongs to the LeuD family. LeuD type 2 subfamily.</text>
</comment>
<dbReference type="InterPro" id="IPR000573">
    <property type="entry name" value="AconitaseA/IPMdHydase_ssu_swvl"/>
</dbReference>
<comment type="caution">
    <text evidence="4">The sequence shown here is derived from an EMBL/GenBank/DDBJ whole genome shotgun (WGS) entry which is preliminary data.</text>
</comment>
<protein>
    <submittedName>
        <fullName evidence="4">3-isopropylmalate dehydratase</fullName>
    </submittedName>
</protein>
<keyword evidence="2" id="KW-0456">Lyase</keyword>
<feature type="domain" description="Aconitase A/isopropylmalate dehydratase small subunit swivel" evidence="3">
    <location>
        <begin position="42"/>
        <end position="92"/>
    </location>
</feature>
<dbReference type="InterPro" id="IPR011827">
    <property type="entry name" value="LeuD_type2/HacB/DmdB"/>
</dbReference>
<sequence length="154" mass="16468">MDDIDTDMIFHNRYLSITEIEKMGAHTFETLAGYEDFAASVEKGDIIIAGGNFGCGSSRQQAVDCFISLGVSLVVTRSTGAIYKRNIINSGFPFLEAPDIGDAGIEEGEMIEVDFEKGTIKREKGGSIQGVPPTSVQLDICRAGGLFAYSGGDD</sequence>
<dbReference type="Gene3D" id="3.20.19.10">
    <property type="entry name" value="Aconitase, domain 4"/>
    <property type="match status" value="1"/>
</dbReference>
<evidence type="ECO:0000313" key="4">
    <source>
        <dbReference type="EMBL" id="HER42950.1"/>
    </source>
</evidence>
<dbReference type="InterPro" id="IPR015928">
    <property type="entry name" value="Aconitase/3IPM_dehydase_swvl"/>
</dbReference>
<dbReference type="EMBL" id="DSEC01000049">
    <property type="protein sequence ID" value="HER42950.1"/>
    <property type="molecule type" value="Genomic_DNA"/>
</dbReference>